<evidence type="ECO:0000313" key="4">
    <source>
        <dbReference type="EMBL" id="PPI15276.1"/>
    </source>
</evidence>
<accession>A0A0C5BHB3</accession>
<dbReference type="KEGG" id="rtc:APU90_00550"/>
<protein>
    <submittedName>
        <fullName evidence="4">Cupin domain-containing protein</fullName>
    </submittedName>
</protein>
<evidence type="ECO:0000313" key="5">
    <source>
        <dbReference type="Proteomes" id="UP000052979"/>
    </source>
</evidence>
<dbReference type="GeneID" id="93667176"/>
<reference evidence="3 5" key="1">
    <citation type="submission" date="2015-04" db="EMBL/GenBank/DDBJ databases">
        <title>Draft genome sequence of Rathayibacter toxicus strain FH-142 (AKA 70134 or CS 32), a Western Australian isolate.</title>
        <authorList>
            <consortium name="Consortium for Microbial Forensics and Genomics (microFORGE)"/>
            <person name="Knight B.M."/>
            <person name="Roberts D.P."/>
            <person name="Lin D."/>
            <person name="Hari K."/>
            <person name="Fletcher J."/>
            <person name="Melcher U."/>
            <person name="Blagden T."/>
            <person name="Luster D.G."/>
            <person name="Sechler A.J."/>
            <person name="Schneider W.L."/>
            <person name="Winegar R.A."/>
        </authorList>
    </citation>
    <scope>NUCLEOTIDE SEQUENCE [LARGE SCALE GENOMIC DNA]</scope>
    <source>
        <strain evidence="3 5">FH142</strain>
    </source>
</reference>
<dbReference type="EMBL" id="LBFI01000053">
    <property type="protein sequence ID" value="KKM44575.1"/>
    <property type="molecule type" value="Genomic_DNA"/>
</dbReference>
<comment type="caution">
    <text evidence="3">The sequence shown here is derived from an EMBL/GenBank/DDBJ whole genome shotgun (WGS) entry which is preliminary data.</text>
</comment>
<name>A0A0C5BHB3_9MICO</name>
<dbReference type="RefSeq" id="WP_042734054.1">
    <property type="nucleotide sequence ID" value="NZ_CP010848.1"/>
</dbReference>
<dbReference type="GO" id="GO:0046872">
    <property type="term" value="F:metal ion binding"/>
    <property type="evidence" value="ECO:0007669"/>
    <property type="project" value="UniProtKB-KW"/>
</dbReference>
<dbReference type="EMBL" id="PSWU01000007">
    <property type="protein sequence ID" value="PPI15276.1"/>
    <property type="molecule type" value="Genomic_DNA"/>
</dbReference>
<dbReference type="InterPro" id="IPR011051">
    <property type="entry name" value="RmlC_Cupin_sf"/>
</dbReference>
<evidence type="ECO:0000256" key="1">
    <source>
        <dbReference type="ARBA" id="ARBA00022723"/>
    </source>
</evidence>
<gene>
    <name evidence="4" type="ORF">C5C51_05685</name>
    <name evidence="3" type="ORF">VT73_08515</name>
</gene>
<dbReference type="InterPro" id="IPR014710">
    <property type="entry name" value="RmlC-like_jellyroll"/>
</dbReference>
<dbReference type="SUPFAM" id="SSF51182">
    <property type="entry name" value="RmlC-like cupins"/>
    <property type="match status" value="1"/>
</dbReference>
<dbReference type="InterPro" id="IPR051610">
    <property type="entry name" value="GPI/OXD"/>
</dbReference>
<sequence length="119" mass="13653">MLVDHDQTDKYKDEYDVLVRRFSPILAKTADVKHSLGMAISRFEPGETVREHINKPHVEEMFIVLDGEVEVIIEEDKKILRSGDASFAEVGQRHRFSNVGTGTARLLSIWWRVKAETTD</sequence>
<dbReference type="PANTHER" id="PTHR35848">
    <property type="entry name" value="OXALATE-BINDING PROTEIN"/>
    <property type="match status" value="1"/>
</dbReference>
<keyword evidence="5" id="KW-1185">Reference proteome</keyword>
<evidence type="ECO:0000259" key="2">
    <source>
        <dbReference type="Pfam" id="PF07883"/>
    </source>
</evidence>
<dbReference type="InterPro" id="IPR013096">
    <property type="entry name" value="Cupin_2"/>
</dbReference>
<dbReference type="PATRIC" id="fig|145458.7.peg.1360"/>
<proteinExistence type="predicted"/>
<dbReference type="AlphaFoldDB" id="A0A0C5BHB3"/>
<reference evidence="4 6" key="2">
    <citation type="submission" date="2018-02" db="EMBL/GenBank/DDBJ databases">
        <title>Bacteriophage NCPPB3778 and a type I-E CRISPR drive the evolution of the US Biological Select Agent, Rathayibacter toxicus.</title>
        <authorList>
            <person name="Davis E.W.II."/>
            <person name="Tabima J.F."/>
            <person name="Weisberg A.J."/>
            <person name="Lopes L.D."/>
            <person name="Wiseman M.S."/>
            <person name="Wiseman M.S."/>
            <person name="Pupko T."/>
            <person name="Belcher M.S."/>
            <person name="Sechler A.J."/>
            <person name="Tancos M.A."/>
            <person name="Schroeder B.K."/>
            <person name="Murray T.D."/>
            <person name="Luster D.G."/>
            <person name="Schneider W.L."/>
            <person name="Rogers E."/>
            <person name="Andreote F.D."/>
            <person name="Grunwald N.J."/>
            <person name="Putnam M.L."/>
            <person name="Chang J.H."/>
        </authorList>
    </citation>
    <scope>NUCLEOTIDE SEQUENCE [LARGE SCALE GENOMIC DNA]</scope>
    <source>
        <strain evidence="4 6">FH99</strain>
    </source>
</reference>
<evidence type="ECO:0000313" key="3">
    <source>
        <dbReference type="EMBL" id="KKM44575.1"/>
    </source>
</evidence>
<dbReference type="Gene3D" id="2.60.120.10">
    <property type="entry name" value="Jelly Rolls"/>
    <property type="match status" value="1"/>
</dbReference>
<evidence type="ECO:0000313" key="6">
    <source>
        <dbReference type="Proteomes" id="UP000237966"/>
    </source>
</evidence>
<organism evidence="3 5">
    <name type="scientific">Rathayibacter toxicus</name>
    <dbReference type="NCBI Taxonomy" id="145458"/>
    <lineage>
        <taxon>Bacteria</taxon>
        <taxon>Bacillati</taxon>
        <taxon>Actinomycetota</taxon>
        <taxon>Actinomycetes</taxon>
        <taxon>Micrococcales</taxon>
        <taxon>Microbacteriaceae</taxon>
        <taxon>Rathayibacter</taxon>
    </lineage>
</organism>
<dbReference type="Pfam" id="PF07883">
    <property type="entry name" value="Cupin_2"/>
    <property type="match status" value="1"/>
</dbReference>
<feature type="domain" description="Cupin type-2" evidence="2">
    <location>
        <begin position="41"/>
        <end position="110"/>
    </location>
</feature>
<dbReference type="KEGG" id="rtx:TI83_05925"/>
<keyword evidence="1" id="KW-0479">Metal-binding</keyword>
<dbReference type="OrthoDB" id="122936at2"/>
<dbReference type="Proteomes" id="UP000237966">
    <property type="component" value="Unassembled WGS sequence"/>
</dbReference>
<dbReference type="Proteomes" id="UP000052979">
    <property type="component" value="Unassembled WGS sequence"/>
</dbReference>